<proteinExistence type="inferred from homology"/>
<dbReference type="SUPFAM" id="SSF53807">
    <property type="entry name" value="Helical backbone' metal receptor"/>
    <property type="match status" value="1"/>
</dbReference>
<name>A0A2V5KCZ7_9BACL</name>
<dbReference type="OrthoDB" id="9816357at2"/>
<dbReference type="Proteomes" id="UP000247476">
    <property type="component" value="Unassembled WGS sequence"/>
</dbReference>
<evidence type="ECO:0000256" key="1">
    <source>
        <dbReference type="ARBA" id="ARBA00008814"/>
    </source>
</evidence>
<dbReference type="NCBIfam" id="NF038402">
    <property type="entry name" value="TroA_like"/>
    <property type="match status" value="1"/>
</dbReference>
<dbReference type="PANTHER" id="PTHR30535:SF34">
    <property type="entry name" value="MOLYBDATE-BINDING PROTEIN MOLA"/>
    <property type="match status" value="1"/>
</dbReference>
<dbReference type="EMBL" id="QJVJ01000001">
    <property type="protein sequence ID" value="PYI57511.1"/>
    <property type="molecule type" value="Genomic_DNA"/>
</dbReference>
<evidence type="ECO:0000313" key="5">
    <source>
        <dbReference type="Proteomes" id="UP000247476"/>
    </source>
</evidence>
<comment type="similarity">
    <text evidence="1">Belongs to the bacterial solute-binding protein 8 family.</text>
</comment>
<dbReference type="Gene3D" id="3.40.50.1980">
    <property type="entry name" value="Nitrogenase molybdenum iron protein domain"/>
    <property type="match status" value="2"/>
</dbReference>
<dbReference type="InterPro" id="IPR002491">
    <property type="entry name" value="ABC_transptr_periplasmic_BD"/>
</dbReference>
<keyword evidence="2" id="KW-0732">Signal</keyword>
<evidence type="ECO:0000313" key="4">
    <source>
        <dbReference type="EMBL" id="PYI57511.1"/>
    </source>
</evidence>
<evidence type="ECO:0000259" key="3">
    <source>
        <dbReference type="PROSITE" id="PS50983"/>
    </source>
</evidence>
<organism evidence="4 5">
    <name type="scientific">Paenibacillus flagellatus</name>
    <dbReference type="NCBI Taxonomy" id="2211139"/>
    <lineage>
        <taxon>Bacteria</taxon>
        <taxon>Bacillati</taxon>
        <taxon>Bacillota</taxon>
        <taxon>Bacilli</taxon>
        <taxon>Bacillales</taxon>
        <taxon>Paenibacillaceae</taxon>
        <taxon>Paenibacillus</taxon>
    </lineage>
</organism>
<dbReference type="GO" id="GO:0071281">
    <property type="term" value="P:cellular response to iron ion"/>
    <property type="evidence" value="ECO:0007669"/>
    <property type="project" value="TreeGrafter"/>
</dbReference>
<comment type="caution">
    <text evidence="4">The sequence shown here is derived from an EMBL/GenBank/DDBJ whole genome shotgun (WGS) entry which is preliminary data.</text>
</comment>
<protein>
    <submittedName>
        <fullName evidence="4">Cobalamin-binding protein</fullName>
    </submittedName>
</protein>
<reference evidence="4 5" key="1">
    <citation type="submission" date="2018-05" db="EMBL/GenBank/DDBJ databases">
        <title>Paenibacillus flagellatus sp. nov., isolated from selenium mineral soil.</title>
        <authorList>
            <person name="Dai X."/>
        </authorList>
    </citation>
    <scope>NUCLEOTIDE SEQUENCE [LARGE SCALE GENOMIC DNA]</scope>
    <source>
        <strain evidence="4 5">DXL2</strain>
    </source>
</reference>
<dbReference type="PROSITE" id="PS50983">
    <property type="entry name" value="FE_B12_PBP"/>
    <property type="match status" value="1"/>
</dbReference>
<evidence type="ECO:0000256" key="2">
    <source>
        <dbReference type="ARBA" id="ARBA00022729"/>
    </source>
</evidence>
<accession>A0A2V5KCZ7</accession>
<dbReference type="InterPro" id="IPR050902">
    <property type="entry name" value="ABC_Transporter_SBP"/>
</dbReference>
<dbReference type="CDD" id="cd01143">
    <property type="entry name" value="YvrC"/>
    <property type="match status" value="1"/>
</dbReference>
<dbReference type="PANTHER" id="PTHR30535">
    <property type="entry name" value="VITAMIN B12-BINDING PROTEIN"/>
    <property type="match status" value="1"/>
</dbReference>
<feature type="domain" description="Fe/B12 periplasmic-binding" evidence="3">
    <location>
        <begin position="122"/>
        <end position="369"/>
    </location>
</feature>
<sequence>MQVPFVPLPYDCPRSLRPRPAEDGGFSVVLPYRRRGLFFRSFAGEVPDVLRKWGTALLTAALAISVAACGTNKDNGGVVKDPAQAAGDAKTGKEAASKRTTYPFTVKDSSGKEFTFAKAPERIVSLSPTETEVLFALGLGNKIVGVSNLDDYPEEAKSKPKMGNLQGNPEAIIAANPDVVFAGLSLNKNSVNKLNELKMNLFQTNPKTVDQAIERVLLFGQITDTQEQAEKIAEQMRKEKQQVVDALKSLKPEQRKNVYIEFSPGWTVGRGEFMDDLITLAGGVNVASDLEGWKQISEEKVIQSNPDVIFFAKAVPDLEKTIRGRSGWDKIAAIQANKVIGLDDNLLSRPGPRITKALAEMAKSIYPDLVK</sequence>
<keyword evidence="5" id="KW-1185">Reference proteome</keyword>
<gene>
    <name evidence="4" type="ORF">DLM86_03515</name>
</gene>
<dbReference type="AlphaFoldDB" id="A0A2V5KCZ7"/>
<dbReference type="Pfam" id="PF01497">
    <property type="entry name" value="Peripla_BP_2"/>
    <property type="match status" value="1"/>
</dbReference>
<dbReference type="InterPro" id="IPR054828">
    <property type="entry name" value="Vit_B12_bind_prot"/>
</dbReference>